<dbReference type="Proteomes" id="UP000235658">
    <property type="component" value="Unassembled WGS sequence"/>
</dbReference>
<sequence>MKYDLSNFYKDLKLKFNKSNGKEVILFLMEEFSKTISLKDERAIIAVGNELASFLRVKGQTDFAYKIYKVIQKLVLDSYGFISKDYASLLINISNCDIVAKNYDMAIKNLNETENILKELEDTKYLMASVYNNRSQAYRAKNMLDLAQEDIENALKIIENGEKIAVSKINLAEILILKKKFGKALVNANEAIFYYEKNKLRLPHLANAYATAANIYYNNKEYYTSIYYYEKALEVFDETVGKGPVRDILVKNLNQAKKQRAMS</sequence>
<comment type="caution">
    <text evidence="2">The sequence shown here is derived from an EMBL/GenBank/DDBJ whole genome shotgun (WGS) entry which is preliminary data.</text>
</comment>
<dbReference type="GeneID" id="84578681"/>
<organism evidence="2 3">
    <name type="scientific">Anaerococcus hydrogenalis</name>
    <dbReference type="NCBI Taxonomy" id="33029"/>
    <lineage>
        <taxon>Bacteria</taxon>
        <taxon>Bacillati</taxon>
        <taxon>Bacillota</taxon>
        <taxon>Tissierellia</taxon>
        <taxon>Tissierellales</taxon>
        <taxon>Peptoniphilaceae</taxon>
        <taxon>Anaerococcus</taxon>
    </lineage>
</organism>
<dbReference type="SUPFAM" id="SSF48452">
    <property type="entry name" value="TPR-like"/>
    <property type="match status" value="1"/>
</dbReference>
<dbReference type="InterPro" id="IPR011990">
    <property type="entry name" value="TPR-like_helical_dom_sf"/>
</dbReference>
<dbReference type="RefSeq" id="WP_102198084.1">
    <property type="nucleotide sequence ID" value="NZ_JAHAHW010000001.1"/>
</dbReference>
<protein>
    <submittedName>
        <fullName evidence="2">Uncharacterized protein</fullName>
    </submittedName>
</protein>
<evidence type="ECO:0000313" key="2">
    <source>
        <dbReference type="EMBL" id="PMC81530.1"/>
    </source>
</evidence>
<dbReference type="SMART" id="SM00028">
    <property type="entry name" value="TPR"/>
    <property type="match status" value="4"/>
</dbReference>
<dbReference type="AlphaFoldDB" id="A0A2N6UIP3"/>
<evidence type="ECO:0000256" key="1">
    <source>
        <dbReference type="PROSITE-ProRule" id="PRU00339"/>
    </source>
</evidence>
<evidence type="ECO:0000313" key="3">
    <source>
        <dbReference type="Proteomes" id="UP000235658"/>
    </source>
</evidence>
<feature type="repeat" description="TPR" evidence="1">
    <location>
        <begin position="206"/>
        <end position="239"/>
    </location>
</feature>
<dbReference type="InterPro" id="IPR019734">
    <property type="entry name" value="TPR_rpt"/>
</dbReference>
<reference evidence="2 3" key="1">
    <citation type="submission" date="2017-09" db="EMBL/GenBank/DDBJ databases">
        <title>Bacterial strain isolated from the female urinary microbiota.</title>
        <authorList>
            <person name="Thomas-White K."/>
            <person name="Kumar N."/>
            <person name="Forster S."/>
            <person name="Putonti C."/>
            <person name="Lawley T."/>
            <person name="Wolfe A.J."/>
        </authorList>
    </citation>
    <scope>NUCLEOTIDE SEQUENCE [LARGE SCALE GENOMIC DNA]</scope>
    <source>
        <strain evidence="2 3">UMB0204</strain>
    </source>
</reference>
<proteinExistence type="predicted"/>
<name>A0A2N6UIP3_9FIRM</name>
<accession>A0A2N6UIP3</accession>
<dbReference type="EMBL" id="PNHP01000003">
    <property type="protein sequence ID" value="PMC81530.1"/>
    <property type="molecule type" value="Genomic_DNA"/>
</dbReference>
<dbReference type="PROSITE" id="PS50005">
    <property type="entry name" value="TPR"/>
    <property type="match status" value="1"/>
</dbReference>
<gene>
    <name evidence="2" type="ORF">CJ192_05740</name>
</gene>
<dbReference type="Gene3D" id="1.25.40.10">
    <property type="entry name" value="Tetratricopeptide repeat domain"/>
    <property type="match status" value="2"/>
</dbReference>
<keyword evidence="1" id="KW-0802">TPR repeat</keyword>